<protein>
    <recommendedName>
        <fullName evidence="4">DUF4956 domain-containing protein</fullName>
    </recommendedName>
</protein>
<dbReference type="InterPro" id="IPR032531">
    <property type="entry name" value="DUF4956"/>
</dbReference>
<name>A0A1G2KKG8_9BACT</name>
<keyword evidence="1" id="KW-0812">Transmembrane</keyword>
<dbReference type="Pfam" id="PF16316">
    <property type="entry name" value="DUF4956"/>
    <property type="match status" value="1"/>
</dbReference>
<reference evidence="2 3" key="1">
    <citation type="journal article" date="2016" name="Nat. Commun.">
        <title>Thousands of microbial genomes shed light on interconnected biogeochemical processes in an aquifer system.</title>
        <authorList>
            <person name="Anantharaman K."/>
            <person name="Brown C.T."/>
            <person name="Hug L.A."/>
            <person name="Sharon I."/>
            <person name="Castelle C.J."/>
            <person name="Probst A.J."/>
            <person name="Thomas B.C."/>
            <person name="Singh A."/>
            <person name="Wilkins M.J."/>
            <person name="Karaoz U."/>
            <person name="Brodie E.L."/>
            <person name="Williams K.H."/>
            <person name="Hubbard S.S."/>
            <person name="Banfield J.F."/>
        </authorList>
    </citation>
    <scope>NUCLEOTIDE SEQUENCE [LARGE SCALE GENOMIC DNA]</scope>
</reference>
<evidence type="ECO:0000256" key="1">
    <source>
        <dbReference type="SAM" id="Phobius"/>
    </source>
</evidence>
<keyword evidence="1" id="KW-1133">Transmembrane helix</keyword>
<evidence type="ECO:0000313" key="3">
    <source>
        <dbReference type="Proteomes" id="UP000179023"/>
    </source>
</evidence>
<dbReference type="Proteomes" id="UP000179023">
    <property type="component" value="Unassembled WGS sequence"/>
</dbReference>
<accession>A0A1G2KKG8</accession>
<feature type="transmembrane region" description="Helical" evidence="1">
    <location>
        <begin position="14"/>
        <end position="37"/>
    </location>
</feature>
<evidence type="ECO:0000313" key="2">
    <source>
        <dbReference type="EMBL" id="OGZ99946.1"/>
    </source>
</evidence>
<feature type="transmembrane region" description="Helical" evidence="1">
    <location>
        <begin position="98"/>
        <end position="131"/>
    </location>
</feature>
<dbReference type="EMBL" id="MHQI01000030">
    <property type="protein sequence ID" value="OGZ99946.1"/>
    <property type="molecule type" value="Genomic_DNA"/>
</dbReference>
<proteinExistence type="predicted"/>
<dbReference type="STRING" id="1802270.A3C07_02860"/>
<evidence type="ECO:0008006" key="4">
    <source>
        <dbReference type="Google" id="ProtNLM"/>
    </source>
</evidence>
<comment type="caution">
    <text evidence="2">The sequence shown here is derived from an EMBL/GenBank/DDBJ whole genome shotgun (WGS) entry which is preliminary data.</text>
</comment>
<sequence>MEALNFYNTTFTEISAAVAVFVILLTFLIALGIVWVYKYTHRGLSYSQSFLTTLIMVAVLGSIVMMVVQENLVGAFALLGAFSLIRFRTIVKDTKDVAFVFFSLVEGVAVGTSNYAVALIGFVLVSGIILFINRIQFGASVSGGHIVLLHADGGVSSERLGSIMRDWAPKHHVLHIQSTEGKLEYSFAVSLRPDRDPDGFIRALRDVRGVVSVDLMSGKESVEY</sequence>
<keyword evidence="1" id="KW-0472">Membrane</keyword>
<dbReference type="AlphaFoldDB" id="A0A1G2KKG8"/>
<feature type="transmembrane region" description="Helical" evidence="1">
    <location>
        <begin position="73"/>
        <end position="91"/>
    </location>
</feature>
<gene>
    <name evidence="2" type="ORF">A3C07_02860</name>
</gene>
<organism evidence="2 3">
    <name type="scientific">Candidatus Sungbacteria bacterium RIFCSPHIGHO2_02_FULL_47_11</name>
    <dbReference type="NCBI Taxonomy" id="1802270"/>
    <lineage>
        <taxon>Bacteria</taxon>
        <taxon>Candidatus Sungiibacteriota</taxon>
    </lineage>
</organism>
<feature type="transmembrane region" description="Helical" evidence="1">
    <location>
        <begin position="49"/>
        <end position="67"/>
    </location>
</feature>